<evidence type="ECO:0000256" key="11">
    <source>
        <dbReference type="ARBA" id="ARBA00023209"/>
    </source>
</evidence>
<evidence type="ECO:0000256" key="8">
    <source>
        <dbReference type="ARBA" id="ARBA00022679"/>
    </source>
</evidence>
<dbReference type="EMBL" id="LHPG02000015">
    <property type="protein sequence ID" value="PRW33811.1"/>
    <property type="molecule type" value="Genomic_DNA"/>
</dbReference>
<evidence type="ECO:0000256" key="5">
    <source>
        <dbReference type="ARBA" id="ARBA00022516"/>
    </source>
</evidence>
<keyword evidence="10 14" id="KW-0443">Lipid metabolism</keyword>
<name>A0A2P6THN9_CHLSO</name>
<dbReference type="InterPro" id="IPR038114">
    <property type="entry name" value="GPAT_N_sf"/>
</dbReference>
<evidence type="ECO:0000313" key="18">
    <source>
        <dbReference type="EMBL" id="PRW33811.1"/>
    </source>
</evidence>
<comment type="catalytic activity">
    <reaction evidence="14">
        <text>sn-glycerol 3-phosphate + an acyl-CoA = a 1-acyl-sn-glycero-3-phosphate + CoA</text>
        <dbReference type="Rhea" id="RHEA:15325"/>
        <dbReference type="ChEBI" id="CHEBI:57287"/>
        <dbReference type="ChEBI" id="CHEBI:57597"/>
        <dbReference type="ChEBI" id="CHEBI:57970"/>
        <dbReference type="ChEBI" id="CHEBI:58342"/>
        <dbReference type="EC" id="2.3.1.15"/>
    </reaction>
</comment>
<accession>A0A2P6THN9</accession>
<dbReference type="EC" id="2.3.1.15" evidence="14"/>
<evidence type="ECO:0000256" key="3">
    <source>
        <dbReference type="ARBA" id="ARBA00005189"/>
    </source>
</evidence>
<evidence type="ECO:0000256" key="2">
    <source>
        <dbReference type="ARBA" id="ARBA00004765"/>
    </source>
</evidence>
<comment type="similarity">
    <text evidence="4 14">Belongs to the GPAT/DAPAT family.</text>
</comment>
<comment type="subcellular location">
    <subcellularLocation>
        <location evidence="1 14">Plastid</location>
        <location evidence="1 14">Chloroplast stroma</location>
    </subcellularLocation>
</comment>
<dbReference type="InterPro" id="IPR002123">
    <property type="entry name" value="Plipid/glycerol_acylTrfase"/>
</dbReference>
<evidence type="ECO:0000259" key="16">
    <source>
        <dbReference type="Pfam" id="PF01553"/>
    </source>
</evidence>
<keyword evidence="7 14" id="KW-0934">Plastid</keyword>
<evidence type="ECO:0000256" key="15">
    <source>
        <dbReference type="PIRSR" id="PIRSR000431-2"/>
    </source>
</evidence>
<comment type="function">
    <text evidence="14">Esterifies acyl-group from acyl-ACP to the sn-1 position of glycerol-3-phosphate. The enzyme from chilling-resistant plants discriminates against non-fluid palmitic acid and selects oleic acid whereas the enzyme from sensitive plants accepts both fatty acids.</text>
</comment>
<feature type="domain" description="Phospholipid/glycerol acyltransferase" evidence="16">
    <location>
        <begin position="179"/>
        <end position="332"/>
    </location>
</feature>
<dbReference type="UniPathway" id="UPA00557">
    <property type="reaction ID" value="UER00612"/>
</dbReference>
<dbReference type="Pfam" id="PF14829">
    <property type="entry name" value="GPAT_N"/>
    <property type="match status" value="1"/>
</dbReference>
<keyword evidence="19" id="KW-1185">Reference proteome</keyword>
<keyword evidence="8 14" id="KW-0808">Transferase</keyword>
<dbReference type="OrthoDB" id="524544at2759"/>
<dbReference type="InterPro" id="IPR016222">
    <property type="entry name" value="G3P_O-acylTrfase_chlp"/>
</dbReference>
<proteinExistence type="inferred from homology"/>
<evidence type="ECO:0000313" key="19">
    <source>
        <dbReference type="Proteomes" id="UP000239899"/>
    </source>
</evidence>
<dbReference type="Proteomes" id="UP000239899">
    <property type="component" value="Unassembled WGS sequence"/>
</dbReference>
<evidence type="ECO:0000256" key="6">
    <source>
        <dbReference type="ARBA" id="ARBA00022528"/>
    </source>
</evidence>
<keyword evidence="5" id="KW-0444">Lipid biosynthesis</keyword>
<dbReference type="GO" id="GO:0016024">
    <property type="term" value="P:CDP-diacylglycerol biosynthetic process"/>
    <property type="evidence" value="ECO:0007669"/>
    <property type="project" value="UniProtKB-UniPathway"/>
</dbReference>
<dbReference type="AlphaFoldDB" id="A0A2P6THN9"/>
<evidence type="ECO:0000256" key="12">
    <source>
        <dbReference type="ARBA" id="ARBA00023264"/>
    </source>
</evidence>
<dbReference type="GO" id="GO:0009570">
    <property type="term" value="C:chloroplast stroma"/>
    <property type="evidence" value="ECO:0007669"/>
    <property type="project" value="UniProtKB-SubCell"/>
</dbReference>
<dbReference type="PIRSF" id="PIRSF000431">
    <property type="entry name" value="Glycerol-3-P_O-acyltransfrase"/>
    <property type="match status" value="1"/>
</dbReference>
<dbReference type="GO" id="GO:0006655">
    <property type="term" value="P:phosphatidylglycerol biosynthetic process"/>
    <property type="evidence" value="ECO:0007669"/>
    <property type="project" value="TreeGrafter"/>
</dbReference>
<evidence type="ECO:0000256" key="1">
    <source>
        <dbReference type="ARBA" id="ARBA00004470"/>
    </source>
</evidence>
<evidence type="ECO:0000256" key="13">
    <source>
        <dbReference type="ARBA" id="ARBA00023315"/>
    </source>
</evidence>
<keyword evidence="12" id="KW-1208">Phospholipid metabolism</keyword>
<dbReference type="Pfam" id="PF01553">
    <property type="entry name" value="Acyltransferase"/>
    <property type="match status" value="1"/>
</dbReference>
<evidence type="ECO:0000256" key="14">
    <source>
        <dbReference type="PIRNR" id="PIRNR000431"/>
    </source>
</evidence>
<comment type="pathway">
    <text evidence="2 14">Phospholipid metabolism; CDP-diacylglycerol biosynthesis; CDP-diacylglycerol from sn-glycerol 3-phosphate: step 1/3.</text>
</comment>
<evidence type="ECO:0000256" key="9">
    <source>
        <dbReference type="ARBA" id="ARBA00022946"/>
    </source>
</evidence>
<keyword evidence="9" id="KW-0809">Transit peptide</keyword>
<dbReference type="Gene3D" id="3.40.1130.10">
    <property type="entry name" value="Glycerol-3-phosphate (1)-acyltransferase"/>
    <property type="match status" value="1"/>
</dbReference>
<keyword evidence="13 14" id="KW-0012">Acyltransferase</keyword>
<keyword evidence="11" id="KW-0594">Phospholipid biosynthesis</keyword>
<evidence type="ECO:0000256" key="10">
    <source>
        <dbReference type="ARBA" id="ARBA00023098"/>
    </source>
</evidence>
<feature type="short sequence motif" description="HXXXXD motif" evidence="15">
    <location>
        <begin position="194"/>
        <end position="199"/>
    </location>
</feature>
<organism evidence="18 19">
    <name type="scientific">Chlorella sorokiniana</name>
    <name type="common">Freshwater green alga</name>
    <dbReference type="NCBI Taxonomy" id="3076"/>
    <lineage>
        <taxon>Eukaryota</taxon>
        <taxon>Viridiplantae</taxon>
        <taxon>Chlorophyta</taxon>
        <taxon>core chlorophytes</taxon>
        <taxon>Trebouxiophyceae</taxon>
        <taxon>Chlorellales</taxon>
        <taxon>Chlorellaceae</taxon>
        <taxon>Chlorella clade</taxon>
        <taxon>Chlorella</taxon>
    </lineage>
</organism>
<evidence type="ECO:0000256" key="4">
    <source>
        <dbReference type="ARBA" id="ARBA00007937"/>
    </source>
</evidence>
<protein>
    <recommendedName>
        <fullName evidence="14">Glycerol-3-phosphate acyltransferase, chloroplastic</fullName>
        <shortName evidence="14">GPAT</shortName>
        <ecNumber evidence="14">2.3.1.15</ecNumber>
    </recommendedName>
</protein>
<dbReference type="GO" id="GO:0004366">
    <property type="term" value="F:glycerol-3-phosphate O-acyltransferase activity"/>
    <property type="evidence" value="ECO:0007669"/>
    <property type="project" value="UniProtKB-UniRule"/>
</dbReference>
<dbReference type="SMR" id="A0A2P6THN9"/>
<dbReference type="STRING" id="3076.A0A2P6THN9"/>
<gene>
    <name evidence="18" type="ORF">C2E21_7193</name>
</gene>
<sequence length="429" mass="46684">MATSAAVACQVAAVGAQRVAQRRGHRASAVPAAAPCRRRQQQRRVAVSATAAPPATGSPFAAVQNEEQLFGLLKAGASSGTVPPSIIAAFNELYGNYKAAILEGGAPGASPDFVARVMASVCERVLLELNPATSYTFPSFHTAIKAPYDYFAFGQRYIRGLIDFQNSVLGHADRFEQIQKQLEAGENVVLIANHQSEADPAVFALLLEKAFPRLAEQVIYVAGDRVVTDALCKPFSMGRNLFCVHSKKHIDDIPELKAEKQAMNRRTLKAMQSALNEGGKLLWIAPSGGRDRRIDPITDDFMPDSFDPSAVELMRALITKAKQPGHIYPFTMYSYKIMPPPRVVEKAIGEKRVIAHAPVGISVCPELDVEAVLAGIEDKEQRQAKLAERSFEAVCEEYDRMRAAIREPASREAAGFSQPWLASAPVPLE</sequence>
<keyword evidence="6 14" id="KW-0150">Chloroplast</keyword>
<dbReference type="PANTHER" id="PTHR35695">
    <property type="entry name" value="GLYCEROL-3-PHOSPHATE ACYLTRANSFERASE, CHLOROPLASTIC"/>
    <property type="match status" value="1"/>
</dbReference>
<evidence type="ECO:0000256" key="7">
    <source>
        <dbReference type="ARBA" id="ARBA00022640"/>
    </source>
</evidence>
<dbReference type="InterPro" id="IPR023083">
    <property type="entry name" value="G3P_O-acylTrfase_N"/>
</dbReference>
<comment type="caution">
    <text evidence="18">The sequence shown here is derived from an EMBL/GenBank/DDBJ whole genome shotgun (WGS) entry which is preliminary data.</text>
</comment>
<evidence type="ECO:0000259" key="17">
    <source>
        <dbReference type="Pfam" id="PF14829"/>
    </source>
</evidence>
<dbReference type="PANTHER" id="PTHR35695:SF1">
    <property type="entry name" value="GLYCEROL-3-PHOSPHATE ACYLTRANSFERASE, CHLOROPLASTIC"/>
    <property type="match status" value="1"/>
</dbReference>
<comment type="pathway">
    <text evidence="3">Lipid metabolism.</text>
</comment>
<feature type="domain" description="Glycerol-3-phosphate O-acyltransferase alpha-helical bundle N-terminal" evidence="17">
    <location>
        <begin position="59"/>
        <end position="129"/>
    </location>
</feature>
<dbReference type="Gene3D" id="1.10.1200.50">
    <property type="entry name" value="Glycerol-3-phosphate acyltransferase, alpha helical bundle, N-terminal"/>
    <property type="match status" value="1"/>
</dbReference>
<dbReference type="SUPFAM" id="SSF69593">
    <property type="entry name" value="Glycerol-3-phosphate (1)-acyltransferase"/>
    <property type="match status" value="1"/>
</dbReference>
<reference evidence="18 19" key="1">
    <citation type="journal article" date="2018" name="Plant J.">
        <title>Genome sequences of Chlorella sorokiniana UTEX 1602 and Micractinium conductrix SAG 241.80: implications to maltose excretion by a green alga.</title>
        <authorList>
            <person name="Arriola M.B."/>
            <person name="Velmurugan N."/>
            <person name="Zhang Y."/>
            <person name="Plunkett M.H."/>
            <person name="Hondzo H."/>
            <person name="Barney B.M."/>
        </authorList>
    </citation>
    <scope>NUCLEOTIDE SEQUENCE [LARGE SCALE GENOMIC DNA]</scope>
    <source>
        <strain evidence="19">UTEX 1602</strain>
    </source>
</reference>